<dbReference type="InterPro" id="IPR006311">
    <property type="entry name" value="TAT_signal"/>
</dbReference>
<keyword evidence="4" id="KW-1185">Reference proteome</keyword>
<name>A0ABP5DG04_9PSEU</name>
<sequence>MAGTTGFTRRRAVRALLAGIAAGACTAPGSEPATVAAAHHPAAQPPSAPHRDSFAERVHVGFCGAPGSAALGRMTGDLTAAAAALRHQIAAFPRPPVTPVVELIATTAHASPGPDRRYRSRATDQVVRTYLDQARALKGLLLLDIQPGAADFLDEARAYERWLCEPDVGLALDPEWAVEPGVVPGRKFGHVTGAELDGVARYLSDLARERQLPAKAMIYHQLTASVIRREEDLREHPGVTAVKVVDGIGGPAAKKATWKNVMATKPAHVAPGFKLFFTEDTRHGEPLMTPEEVMALTPTPAYVVYE</sequence>
<evidence type="ECO:0000256" key="2">
    <source>
        <dbReference type="SAM" id="SignalP"/>
    </source>
</evidence>
<evidence type="ECO:0000313" key="4">
    <source>
        <dbReference type="Proteomes" id="UP001501116"/>
    </source>
</evidence>
<dbReference type="PROSITE" id="PS51318">
    <property type="entry name" value="TAT"/>
    <property type="match status" value="1"/>
</dbReference>
<keyword evidence="2" id="KW-0732">Signal</keyword>
<dbReference type="RefSeq" id="WP_344427659.1">
    <property type="nucleotide sequence ID" value="NZ_BAAANN010000031.1"/>
</dbReference>
<gene>
    <name evidence="3" type="ORF">GCM10009754_64880</name>
</gene>
<dbReference type="EMBL" id="BAAANN010000031">
    <property type="protein sequence ID" value="GAA1979592.1"/>
    <property type="molecule type" value="Genomic_DNA"/>
</dbReference>
<feature type="signal peptide" evidence="2">
    <location>
        <begin position="1"/>
        <end position="26"/>
    </location>
</feature>
<proteinExistence type="predicted"/>
<comment type="caution">
    <text evidence="3">The sequence shown here is derived from an EMBL/GenBank/DDBJ whole genome shotgun (WGS) entry which is preliminary data.</text>
</comment>
<feature type="compositionally biased region" description="Low complexity" evidence="1">
    <location>
        <begin position="32"/>
        <end position="42"/>
    </location>
</feature>
<accession>A0ABP5DG04</accession>
<evidence type="ECO:0008006" key="5">
    <source>
        <dbReference type="Google" id="ProtNLM"/>
    </source>
</evidence>
<evidence type="ECO:0000313" key="3">
    <source>
        <dbReference type="EMBL" id="GAA1979592.1"/>
    </source>
</evidence>
<protein>
    <recommendedName>
        <fullName evidence="5">Lipoprotein</fullName>
    </recommendedName>
</protein>
<reference evidence="4" key="1">
    <citation type="journal article" date="2019" name="Int. J. Syst. Evol. Microbiol.">
        <title>The Global Catalogue of Microorganisms (GCM) 10K type strain sequencing project: providing services to taxonomists for standard genome sequencing and annotation.</title>
        <authorList>
            <consortium name="The Broad Institute Genomics Platform"/>
            <consortium name="The Broad Institute Genome Sequencing Center for Infectious Disease"/>
            <person name="Wu L."/>
            <person name="Ma J."/>
        </authorList>
    </citation>
    <scope>NUCLEOTIDE SEQUENCE [LARGE SCALE GENOMIC DNA]</scope>
    <source>
        <strain evidence="4">JCM 14545</strain>
    </source>
</reference>
<organism evidence="3 4">
    <name type="scientific">Amycolatopsis minnesotensis</name>
    <dbReference type="NCBI Taxonomy" id="337894"/>
    <lineage>
        <taxon>Bacteria</taxon>
        <taxon>Bacillati</taxon>
        <taxon>Actinomycetota</taxon>
        <taxon>Actinomycetes</taxon>
        <taxon>Pseudonocardiales</taxon>
        <taxon>Pseudonocardiaceae</taxon>
        <taxon>Amycolatopsis</taxon>
    </lineage>
</organism>
<evidence type="ECO:0000256" key="1">
    <source>
        <dbReference type="SAM" id="MobiDB-lite"/>
    </source>
</evidence>
<feature type="chain" id="PRO_5047397621" description="Lipoprotein" evidence="2">
    <location>
        <begin position="27"/>
        <end position="306"/>
    </location>
</feature>
<dbReference type="Proteomes" id="UP001501116">
    <property type="component" value="Unassembled WGS sequence"/>
</dbReference>
<feature type="region of interest" description="Disordered" evidence="1">
    <location>
        <begin position="31"/>
        <end position="51"/>
    </location>
</feature>